<gene>
    <name evidence="6" type="ORF">ACFP0N_25435</name>
</gene>
<dbReference type="PANTHER" id="PTHR24276:SF98">
    <property type="entry name" value="FI18310P1-RELATED"/>
    <property type="match status" value="1"/>
</dbReference>
<proteinExistence type="inferred from homology"/>
<dbReference type="InterPro" id="IPR009003">
    <property type="entry name" value="Peptidase_S1_PA"/>
</dbReference>
<dbReference type="PRINTS" id="PR00722">
    <property type="entry name" value="CHYMOTRYPSIN"/>
</dbReference>
<keyword evidence="2" id="KW-1015">Disulfide bond</keyword>
<evidence type="ECO:0000256" key="3">
    <source>
        <dbReference type="RuleBase" id="RU363034"/>
    </source>
</evidence>
<accession>A0ABW1F2Y0</accession>
<evidence type="ECO:0000256" key="2">
    <source>
        <dbReference type="ARBA" id="ARBA00023157"/>
    </source>
</evidence>
<keyword evidence="3" id="KW-0378">Hydrolase</keyword>
<evidence type="ECO:0000256" key="4">
    <source>
        <dbReference type="SAM" id="MobiDB-lite"/>
    </source>
</evidence>
<sequence length="317" mass="32708">MPAAEPPGVTVLPTPDRPDRPDLPTAAGAPAGPPVRASARPGGRRRKAAALALLAALPAPLVVLGPGAASVEAQRRIIGGNAVSTADHPWMVALSSRPQFGSGRSGQFCGGALVTPTKVVTAAHCFYDESRGKRVDRPALQVVLGRDDLRGSAGREVPVESVWIHPDYSFSANMNDIAVLSFAEPQGARQVLDLVGQGETEPYRPGTPARVFGWGDTTARGDYSPTLRGVDVSTIADETCAKAYPGGPDGRFDARGMVCAGEEKGGRDACQGDSGGPLVVAGRLVGLVSWGTGCAEAVHPGVYTRVSTVSDAVRSVL</sequence>
<feature type="compositionally biased region" description="Low complexity" evidence="4">
    <location>
        <begin position="23"/>
        <end position="41"/>
    </location>
</feature>
<evidence type="ECO:0000313" key="7">
    <source>
        <dbReference type="Proteomes" id="UP001596067"/>
    </source>
</evidence>
<reference evidence="7" key="1">
    <citation type="journal article" date="2019" name="Int. J. Syst. Evol. Microbiol.">
        <title>The Global Catalogue of Microorganisms (GCM) 10K type strain sequencing project: providing services to taxonomists for standard genome sequencing and annotation.</title>
        <authorList>
            <consortium name="The Broad Institute Genomics Platform"/>
            <consortium name="The Broad Institute Genome Sequencing Center for Infectious Disease"/>
            <person name="Wu L."/>
            <person name="Ma J."/>
        </authorList>
    </citation>
    <scope>NUCLEOTIDE SEQUENCE [LARGE SCALE GENOMIC DNA]</scope>
    <source>
        <strain evidence="7">CGMCC 4.1469</strain>
    </source>
</reference>
<dbReference type="Pfam" id="PF00089">
    <property type="entry name" value="Trypsin"/>
    <property type="match status" value="1"/>
</dbReference>
<dbReference type="RefSeq" id="WP_313765775.1">
    <property type="nucleotide sequence ID" value="NZ_BAAAVH010000023.1"/>
</dbReference>
<dbReference type="Proteomes" id="UP001596067">
    <property type="component" value="Unassembled WGS sequence"/>
</dbReference>
<feature type="domain" description="Peptidase S1" evidence="5">
    <location>
        <begin position="77"/>
        <end position="317"/>
    </location>
</feature>
<protein>
    <submittedName>
        <fullName evidence="6">S1 family peptidase</fullName>
    </submittedName>
</protein>
<dbReference type="PANTHER" id="PTHR24276">
    <property type="entry name" value="POLYSERASE-RELATED"/>
    <property type="match status" value="1"/>
</dbReference>
<dbReference type="InterPro" id="IPR043504">
    <property type="entry name" value="Peptidase_S1_PA_chymotrypsin"/>
</dbReference>
<dbReference type="Gene3D" id="2.40.10.10">
    <property type="entry name" value="Trypsin-like serine proteases"/>
    <property type="match status" value="2"/>
</dbReference>
<dbReference type="EMBL" id="JBHSOD010000038">
    <property type="protein sequence ID" value="MFC5888312.1"/>
    <property type="molecule type" value="Genomic_DNA"/>
</dbReference>
<dbReference type="SUPFAM" id="SSF50494">
    <property type="entry name" value="Trypsin-like serine proteases"/>
    <property type="match status" value="1"/>
</dbReference>
<dbReference type="InterPro" id="IPR033116">
    <property type="entry name" value="TRYPSIN_SER"/>
</dbReference>
<dbReference type="PROSITE" id="PS00135">
    <property type="entry name" value="TRYPSIN_SER"/>
    <property type="match status" value="1"/>
</dbReference>
<comment type="similarity">
    <text evidence="1">Belongs to the peptidase S1 family.</text>
</comment>
<comment type="caution">
    <text evidence="6">The sequence shown here is derived from an EMBL/GenBank/DDBJ whole genome shotgun (WGS) entry which is preliminary data.</text>
</comment>
<dbReference type="PROSITE" id="PS50240">
    <property type="entry name" value="TRYPSIN_DOM"/>
    <property type="match status" value="1"/>
</dbReference>
<name>A0ABW1F2Y0_9ACTN</name>
<dbReference type="CDD" id="cd00190">
    <property type="entry name" value="Tryp_SPc"/>
    <property type="match status" value="1"/>
</dbReference>
<keyword evidence="3" id="KW-0645">Protease</keyword>
<dbReference type="InterPro" id="IPR050430">
    <property type="entry name" value="Peptidase_S1"/>
</dbReference>
<evidence type="ECO:0000313" key="6">
    <source>
        <dbReference type="EMBL" id="MFC5888312.1"/>
    </source>
</evidence>
<dbReference type="SMART" id="SM00020">
    <property type="entry name" value="Tryp_SPc"/>
    <property type="match status" value="1"/>
</dbReference>
<evidence type="ECO:0000259" key="5">
    <source>
        <dbReference type="PROSITE" id="PS50240"/>
    </source>
</evidence>
<dbReference type="InterPro" id="IPR018114">
    <property type="entry name" value="TRYPSIN_HIS"/>
</dbReference>
<keyword evidence="3" id="KW-0720">Serine protease</keyword>
<dbReference type="InterPro" id="IPR001254">
    <property type="entry name" value="Trypsin_dom"/>
</dbReference>
<feature type="region of interest" description="Disordered" evidence="4">
    <location>
        <begin position="1"/>
        <end position="43"/>
    </location>
</feature>
<organism evidence="6 7">
    <name type="scientific">Kitasatospora aburaviensis</name>
    <dbReference type="NCBI Taxonomy" id="67265"/>
    <lineage>
        <taxon>Bacteria</taxon>
        <taxon>Bacillati</taxon>
        <taxon>Actinomycetota</taxon>
        <taxon>Actinomycetes</taxon>
        <taxon>Kitasatosporales</taxon>
        <taxon>Streptomycetaceae</taxon>
        <taxon>Kitasatospora</taxon>
    </lineage>
</organism>
<keyword evidence="7" id="KW-1185">Reference proteome</keyword>
<dbReference type="InterPro" id="IPR001314">
    <property type="entry name" value="Peptidase_S1A"/>
</dbReference>
<evidence type="ECO:0000256" key="1">
    <source>
        <dbReference type="ARBA" id="ARBA00007664"/>
    </source>
</evidence>
<dbReference type="PROSITE" id="PS00134">
    <property type="entry name" value="TRYPSIN_HIS"/>
    <property type="match status" value="1"/>
</dbReference>